<dbReference type="GO" id="GO:0019005">
    <property type="term" value="C:SCF ubiquitin ligase complex"/>
    <property type="evidence" value="ECO:0007669"/>
    <property type="project" value="InterPro"/>
</dbReference>
<reference evidence="2 3" key="1">
    <citation type="journal article" date="2018" name="Nat. Ecol. Evol.">
        <title>Genomic signatures of mitonuclear coevolution across populations of Tigriopus californicus.</title>
        <authorList>
            <person name="Barreto F.S."/>
            <person name="Watson E.T."/>
            <person name="Lima T.G."/>
            <person name="Willett C.S."/>
            <person name="Edmands S."/>
            <person name="Li W."/>
            <person name="Burton R.S."/>
        </authorList>
    </citation>
    <scope>NUCLEOTIDE SEQUENCE [LARGE SCALE GENOMIC DNA]</scope>
    <source>
        <strain evidence="2 3">San Diego</strain>
    </source>
</reference>
<dbReference type="Gene3D" id="2.130.10.10">
    <property type="entry name" value="YVTN repeat-like/Quinoprotein amine dehydrogenase"/>
    <property type="match status" value="1"/>
</dbReference>
<evidence type="ECO:0000313" key="2">
    <source>
        <dbReference type="EMBL" id="TRY73755.1"/>
    </source>
</evidence>
<organism evidence="2 3">
    <name type="scientific">Tigriopus californicus</name>
    <name type="common">Marine copepod</name>
    <dbReference type="NCBI Taxonomy" id="6832"/>
    <lineage>
        <taxon>Eukaryota</taxon>
        <taxon>Metazoa</taxon>
        <taxon>Ecdysozoa</taxon>
        <taxon>Arthropoda</taxon>
        <taxon>Crustacea</taxon>
        <taxon>Multicrustacea</taxon>
        <taxon>Hexanauplia</taxon>
        <taxon>Copepoda</taxon>
        <taxon>Harpacticoida</taxon>
        <taxon>Harpacticidae</taxon>
        <taxon>Tigriopus</taxon>
    </lineage>
</organism>
<sequence length="502" mass="57531">MVSGAKATDLLSRTFGEMVVFSVKEEFEICARITNKPSDVVGCWYNDKYVISADFKWLSNSHRVSTSLLWLNKITPLWSESAHDYTLSCMRSLFKFYNPNASCVRHFLVCNVPPQIGRKGTHALTQNELLNENLVRQILARESGVLSEQRIRVPREIPSLPREIDDRYISFMRGHTFEIFSDTDISTPGMFEYSSKYREKRLLAHDQDDSWVYEGNDENSDEGDDSDDWEYFDEKEADLAEANKPEYLKIDRGHEVINEKEKLLIFTTGSLVQVPHQVGIKKMSCVRFREHMDLSQSLKNCTEKSGRNQRALRPGHEPLDEPDTVDWSDYPKVSHMFDHIDVILDFPGRVVGLATSPDSRFLYVSYRAWPKDFVIKSHRDNPPLASEAFCSVMDLETFDEVGTLHTPVHCFTSNSRVKAMGNPDVGRDLIAVPLGTEHAGLFDRFYGVQLGEFSHSDVINHVSLEPTRGQMAVSVGDDMKVQLWKSREMMAQKRRRMGKPQI</sequence>
<dbReference type="InterPro" id="IPR011047">
    <property type="entry name" value="Quinoprotein_ADH-like_sf"/>
</dbReference>
<comment type="caution">
    <text evidence="2">The sequence shown here is derived from an EMBL/GenBank/DDBJ whole genome shotgun (WGS) entry which is preliminary data.</text>
</comment>
<dbReference type="OMA" id="NPRDSEM"/>
<name>A0A553P7U4_TIGCA</name>
<keyword evidence="3" id="KW-1185">Reference proteome</keyword>
<dbReference type="Proteomes" id="UP000318571">
    <property type="component" value="Chromosome 3"/>
</dbReference>
<evidence type="ECO:0000313" key="3">
    <source>
        <dbReference type="Proteomes" id="UP000318571"/>
    </source>
</evidence>
<dbReference type="SUPFAM" id="SSF50998">
    <property type="entry name" value="Quinoprotein alcohol dehydrogenase-like"/>
    <property type="match status" value="1"/>
</dbReference>
<dbReference type="PANTHER" id="PTHR20995:SF17">
    <property type="entry name" value="F-BOX_WD REPEAT-CONTAINING PROTEIN 5"/>
    <property type="match status" value="1"/>
</dbReference>
<dbReference type="AlphaFoldDB" id="A0A553P7U4"/>
<dbReference type="STRING" id="6832.A0A553P7U4"/>
<dbReference type="GO" id="GO:0016567">
    <property type="term" value="P:protein ubiquitination"/>
    <property type="evidence" value="ECO:0007669"/>
    <property type="project" value="InterPro"/>
</dbReference>
<dbReference type="GO" id="GO:0080008">
    <property type="term" value="C:Cul4-RING E3 ubiquitin ligase complex"/>
    <property type="evidence" value="ECO:0007669"/>
    <property type="project" value="InterPro"/>
</dbReference>
<accession>A0A553P7U4</accession>
<dbReference type="InterPro" id="IPR015943">
    <property type="entry name" value="WD40/YVTN_repeat-like_dom_sf"/>
</dbReference>
<proteinExistence type="predicted"/>
<dbReference type="EMBL" id="VCGU01000007">
    <property type="protein sequence ID" value="TRY73755.1"/>
    <property type="molecule type" value="Genomic_DNA"/>
</dbReference>
<dbReference type="InterPro" id="IPR042508">
    <property type="entry name" value="FBXW5"/>
</dbReference>
<feature type="region of interest" description="Disordered" evidence="1">
    <location>
        <begin position="303"/>
        <end position="323"/>
    </location>
</feature>
<dbReference type="PANTHER" id="PTHR20995">
    <property type="entry name" value="F-BOX/WD REPEAT-CONTAINING PROTEIN 5"/>
    <property type="match status" value="1"/>
</dbReference>
<protein>
    <submittedName>
        <fullName evidence="2">Uncharacterized protein</fullName>
    </submittedName>
</protein>
<gene>
    <name evidence="2" type="ORF">TCAL_06027</name>
</gene>
<evidence type="ECO:0000256" key="1">
    <source>
        <dbReference type="SAM" id="MobiDB-lite"/>
    </source>
</evidence>